<name>A0ABX0TU14_9SPHN</name>
<dbReference type="EMBL" id="JAAOZC010000002">
    <property type="protein sequence ID" value="NIJ07270.1"/>
    <property type="molecule type" value="Genomic_DNA"/>
</dbReference>
<feature type="transmembrane region" description="Helical" evidence="6">
    <location>
        <begin position="47"/>
        <end position="70"/>
    </location>
</feature>
<evidence type="ECO:0000256" key="2">
    <source>
        <dbReference type="ARBA" id="ARBA00022475"/>
    </source>
</evidence>
<evidence type="ECO:0000313" key="7">
    <source>
        <dbReference type="EMBL" id="NIJ07270.1"/>
    </source>
</evidence>
<proteinExistence type="predicted"/>
<comment type="caution">
    <text evidence="7">The sequence shown here is derived from an EMBL/GenBank/DDBJ whole genome shotgun (WGS) entry which is preliminary data.</text>
</comment>
<evidence type="ECO:0000256" key="5">
    <source>
        <dbReference type="ARBA" id="ARBA00023136"/>
    </source>
</evidence>
<dbReference type="Pfam" id="PF01810">
    <property type="entry name" value="LysE"/>
    <property type="match status" value="1"/>
</dbReference>
<accession>A0ABX0TU14</accession>
<organism evidence="7 8">
    <name type="scientific">Sphingomonas vulcanisoli</name>
    <dbReference type="NCBI Taxonomy" id="1658060"/>
    <lineage>
        <taxon>Bacteria</taxon>
        <taxon>Pseudomonadati</taxon>
        <taxon>Pseudomonadota</taxon>
        <taxon>Alphaproteobacteria</taxon>
        <taxon>Sphingomonadales</taxon>
        <taxon>Sphingomonadaceae</taxon>
        <taxon>Sphingomonas</taxon>
    </lineage>
</organism>
<evidence type="ECO:0000256" key="1">
    <source>
        <dbReference type="ARBA" id="ARBA00004651"/>
    </source>
</evidence>
<dbReference type="PANTHER" id="PTHR30086">
    <property type="entry name" value="ARGININE EXPORTER PROTEIN ARGO"/>
    <property type="match status" value="1"/>
</dbReference>
<feature type="transmembrane region" description="Helical" evidence="6">
    <location>
        <begin position="82"/>
        <end position="102"/>
    </location>
</feature>
<keyword evidence="2" id="KW-1003">Cell membrane</keyword>
<evidence type="ECO:0000256" key="4">
    <source>
        <dbReference type="ARBA" id="ARBA00022989"/>
    </source>
</evidence>
<sequence length="211" mass="22483">MTTIGHQLFVLATIALVYLMAVASPGPNFFLATRLALAGQRRLGLRVALGIASGSAIWATLSMVGVATILGNATWLQLGIRIFAAAYLLWFGFKLIRSALIGTTGSSPVDRLPTSGKDAYIAGITTCLTNPKAAAFWTSIFGAMFPVHAPLWMYPAVVGIVFTICGGWYVGVACLLSTERVQRRYFRIQRPVDGVLGAILIGFSAHLAFSG</sequence>
<dbReference type="InterPro" id="IPR001123">
    <property type="entry name" value="LeuE-type"/>
</dbReference>
<evidence type="ECO:0000256" key="3">
    <source>
        <dbReference type="ARBA" id="ARBA00022692"/>
    </source>
</evidence>
<keyword evidence="4 6" id="KW-1133">Transmembrane helix</keyword>
<feature type="transmembrane region" description="Helical" evidence="6">
    <location>
        <begin position="152"/>
        <end position="176"/>
    </location>
</feature>
<reference evidence="7 8" key="1">
    <citation type="submission" date="2020-03" db="EMBL/GenBank/DDBJ databases">
        <title>Genomic Encyclopedia of Type Strains, Phase III (KMG-III): the genomes of soil and plant-associated and newly described type strains.</title>
        <authorList>
            <person name="Whitman W."/>
        </authorList>
    </citation>
    <scope>NUCLEOTIDE SEQUENCE [LARGE SCALE GENOMIC DNA]</scope>
    <source>
        <strain evidence="7 8">CECT 8804</strain>
    </source>
</reference>
<keyword evidence="3 6" id="KW-0812">Transmembrane</keyword>
<comment type="subcellular location">
    <subcellularLocation>
        <location evidence="1">Cell membrane</location>
        <topology evidence="1">Multi-pass membrane protein</topology>
    </subcellularLocation>
</comment>
<feature type="transmembrane region" description="Helical" evidence="6">
    <location>
        <begin position="188"/>
        <end position="209"/>
    </location>
</feature>
<gene>
    <name evidence="7" type="ORF">FHS31_000866</name>
</gene>
<dbReference type="Proteomes" id="UP000727456">
    <property type="component" value="Unassembled WGS sequence"/>
</dbReference>
<evidence type="ECO:0000313" key="8">
    <source>
        <dbReference type="Proteomes" id="UP000727456"/>
    </source>
</evidence>
<protein>
    <submittedName>
        <fullName evidence="7">Threonine/homoserine/homoserine lactone efflux protein</fullName>
    </submittedName>
</protein>
<keyword evidence="5 6" id="KW-0472">Membrane</keyword>
<dbReference type="RefSeq" id="WP_208408561.1">
    <property type="nucleotide sequence ID" value="NZ_JAAOZC010000002.1"/>
</dbReference>
<dbReference type="PANTHER" id="PTHR30086:SF20">
    <property type="entry name" value="ARGININE EXPORTER PROTEIN ARGO-RELATED"/>
    <property type="match status" value="1"/>
</dbReference>
<keyword evidence="8" id="KW-1185">Reference proteome</keyword>
<evidence type="ECO:0000256" key="6">
    <source>
        <dbReference type="SAM" id="Phobius"/>
    </source>
</evidence>